<dbReference type="SUPFAM" id="SSF69304">
    <property type="entry name" value="Tricorn protease N-terminal domain"/>
    <property type="match status" value="1"/>
</dbReference>
<evidence type="ECO:0000259" key="5">
    <source>
        <dbReference type="Pfam" id="PF14220"/>
    </source>
</evidence>
<feature type="domain" description="DUF4329" evidence="5">
    <location>
        <begin position="1635"/>
        <end position="1767"/>
    </location>
</feature>
<keyword evidence="9" id="KW-1185">Reference proteome</keyword>
<evidence type="ECO:0000313" key="9">
    <source>
        <dbReference type="Proteomes" id="UP001595791"/>
    </source>
</evidence>
<sequence>MANPIQAEKRVEHFAAIVPPLYVPSKMGRMVPTAPAITLDKALLPADRTFGRTHPYFHLGSQAIDPKIGTFRPSMGSSTVAVESFPACCHGDMGIFTPISGPPQPAAIYADLDQPVYQDCLADVIALLAQILKDLADNWGAFMSATLDAALDSFGNVFEEMWDTVKAICSAAVDAAAEVGGSMLDRLRNLSAEDIGNALLRAGGAVLKLRNLTAKDLMDAAVAGGKMIGEGYDKVANGLRDAYQQGRQAINEMMAELEALQQTLNEMLSDPETLLATLEELLKDIGAKELCELRDALQETAKDPANKVGQAVGEIMGIAAAEGVCTAVAALGSFLITVGTGGGGAPVAVATLSMRVAAITRRAYQVAKPVTKALSRILDPKRIKEALERAKDKLRTRPDRRTPADPKKDDKKAEDGNNTPGKRGQPDIPCLVLCNKVGRPVNALLGSKVRDGAEERDFDLPAPLPLTWQRSYNSKNARVGLLGQGWTLPLGLAVEIRPGSATVHDALGRKIRFDALAVGASAYSPFEQITLKRGGGAAQTRIALPADLAWDEQAMVVEDDGLLLYFRRPEHGRRRSLWPLRAMISRHGYVVRFFSDAEGRPHGLIDSAGRHLLFSLTRVDSDLTGDDGLRLAGVVLAYDPQRDGARGELPADPTTYPASHWLVRYDYDEAGDLVQVRDGHGRTRCRMNYRNHLMVRFGHPDGLVTEYEYDSYTPAGRVLVQRALHADGEAPAALSYQFDYQPGRTVVTDSLGRTTSYLFSGRPRTASQRWVGTIHPDGSEEQFRYDGFGHLIETIDQAGRAIRLHVDGGGRPVTIESAAGRIELQYDPAGHLLARTDTLGRRWQFAYDERGNLLEENDPLGQLTRYFYDDPQLPDRPTRVQDARGGVRHLQWHRSGQLLSQTDCSGKTTRYDYDQAGRLCAMTDALEQTMRYQYDDHGRLVAVHWPDGSTEGFAYDQLDRMVGYRDRGGVATAYRFDRAGRPLLRRDGLGHQLVYRYDPAGRLLTLCNENGAEYRFDYDLADRITEEIGFDGRHLRYRYDSAGQMVERLEFPDTPHVRRTAYRRDPLGRLVEKHSSSGTTRYRYDAAGQLLEARNRAGSVQLDYDARGRIVRETSTAEGISTTLHHRYDALGNRIASVLPDGRTLNWLHYGSGHLHQVNLDGETICDIERDDLHREILRRQGALESRFAYDRSGQLAWQGVFGRDSSTSRLAPRPIDPSDPVYGDPLAWEALGGRPTGSARLARSYRYDASGRLDQLHDSRLGIFHYRYDAIGRLLEAHHPDGRTELFAFDPAHNLLDLLNQHDEATDRKKSANSPQDIDADLREKIKELLADPEWNPLTHPLTPSPSGSQDNRLRVYQDKRFDYDRYGNLIEKRIGRHTVMRFSYDAEHQLVEARVTRNGVTQTTRYGYDPFGRRVSKRDAFGLTRFAWDGQRLLLERRGSLSRLFVYEPDSFVPMAQLELADPAAVAADDEQDDFAPPVLPLGRDERLAALQALSQKAQAQPQASGTVRIRYYHCDHLGTPRELSDGDGRLVWAAQYRAWGNTVRIDHPDLADPVERQQIEQPLRFQGQYYDAETGLHYNRFRYYDPDVGRFVSQDPIGLRGGANSYQYAPNPLGWIDPLGLSRTPFSGSCLDDVARQVLENTNAKSIRKNKEYGGLIYEKGGKYYATIPVPGTKRTFIPKFAKPQLPNGARVVGDYHTHGDYSVLGMKGEIIRTSDPMRDDFNSDNYSPADKEGNMMAAAQNKNPCHRSYLGTPSGTFKVYSQAGGEQIL</sequence>
<feature type="domain" description="DUF6531" evidence="6">
    <location>
        <begin position="438"/>
        <end position="513"/>
    </location>
</feature>
<dbReference type="InterPro" id="IPR056823">
    <property type="entry name" value="TEN-like_YD-shell"/>
</dbReference>
<keyword evidence="1" id="KW-0677">Repeat</keyword>
<dbReference type="InterPro" id="IPR025479">
    <property type="entry name" value="DUF4329"/>
</dbReference>
<dbReference type="Pfam" id="PF03527">
    <property type="entry name" value="RHS"/>
    <property type="match status" value="1"/>
</dbReference>
<dbReference type="EMBL" id="JBHSBU010000001">
    <property type="protein sequence ID" value="MFC4159340.1"/>
    <property type="molecule type" value="Genomic_DNA"/>
</dbReference>
<dbReference type="Proteomes" id="UP001595791">
    <property type="component" value="Unassembled WGS sequence"/>
</dbReference>
<feature type="domain" description="RHS protein conserved region" evidence="4">
    <location>
        <begin position="1512"/>
        <end position="1546"/>
    </location>
</feature>
<dbReference type="InterPro" id="IPR050708">
    <property type="entry name" value="T6SS_VgrG/RHS"/>
</dbReference>
<evidence type="ECO:0000259" key="4">
    <source>
        <dbReference type="Pfam" id="PF03527"/>
    </source>
</evidence>
<feature type="coiled-coil region" evidence="2">
    <location>
        <begin position="243"/>
        <end position="270"/>
    </location>
</feature>
<dbReference type="Pfam" id="PF25023">
    <property type="entry name" value="TEN_YD-shell"/>
    <property type="match status" value="1"/>
</dbReference>
<dbReference type="InterPro" id="IPR001826">
    <property type="entry name" value="RHS"/>
</dbReference>
<dbReference type="PANTHER" id="PTHR32305:SF15">
    <property type="entry name" value="PROTEIN RHSA-RELATED"/>
    <property type="match status" value="1"/>
</dbReference>
<organism evidence="8 9">
    <name type="scientific">Chitinimonas lacunae</name>
    <dbReference type="NCBI Taxonomy" id="1963018"/>
    <lineage>
        <taxon>Bacteria</taxon>
        <taxon>Pseudomonadati</taxon>
        <taxon>Pseudomonadota</taxon>
        <taxon>Betaproteobacteria</taxon>
        <taxon>Neisseriales</taxon>
        <taxon>Chitinibacteraceae</taxon>
        <taxon>Chitinimonas</taxon>
    </lineage>
</organism>
<dbReference type="NCBIfam" id="TIGR03696">
    <property type="entry name" value="Rhs_assc_core"/>
    <property type="match status" value="1"/>
</dbReference>
<name>A0ABV8MR27_9NEIS</name>
<gene>
    <name evidence="8" type="ORF">ACFOW7_08215</name>
</gene>
<dbReference type="RefSeq" id="WP_378162994.1">
    <property type="nucleotide sequence ID" value="NZ_JBHSBU010000001.1"/>
</dbReference>
<dbReference type="InterPro" id="IPR022385">
    <property type="entry name" value="Rhs_assc_core"/>
</dbReference>
<dbReference type="InterPro" id="IPR045351">
    <property type="entry name" value="DUF6531"/>
</dbReference>
<feature type="compositionally biased region" description="Basic and acidic residues" evidence="3">
    <location>
        <begin position="389"/>
        <end position="415"/>
    </location>
</feature>
<evidence type="ECO:0000259" key="6">
    <source>
        <dbReference type="Pfam" id="PF20148"/>
    </source>
</evidence>
<feature type="domain" description="Teneurin-like YD-shell" evidence="7">
    <location>
        <begin position="907"/>
        <end position="1040"/>
    </location>
</feature>
<evidence type="ECO:0000256" key="3">
    <source>
        <dbReference type="SAM" id="MobiDB-lite"/>
    </source>
</evidence>
<protein>
    <submittedName>
        <fullName evidence="8">RHS repeat-associated core domain-containing protein</fullName>
    </submittedName>
</protein>
<feature type="region of interest" description="Disordered" evidence="3">
    <location>
        <begin position="389"/>
        <end position="425"/>
    </location>
</feature>
<dbReference type="InterPro" id="IPR031325">
    <property type="entry name" value="RHS_repeat"/>
</dbReference>
<proteinExistence type="predicted"/>
<keyword evidence="2" id="KW-0175">Coiled coil</keyword>
<dbReference type="InterPro" id="IPR006530">
    <property type="entry name" value="YD"/>
</dbReference>
<evidence type="ECO:0000313" key="8">
    <source>
        <dbReference type="EMBL" id="MFC4159340.1"/>
    </source>
</evidence>
<evidence type="ECO:0000259" key="7">
    <source>
        <dbReference type="Pfam" id="PF25023"/>
    </source>
</evidence>
<dbReference type="PANTHER" id="PTHR32305">
    <property type="match status" value="1"/>
</dbReference>
<comment type="caution">
    <text evidence="8">The sequence shown here is derived from an EMBL/GenBank/DDBJ whole genome shotgun (WGS) entry which is preliminary data.</text>
</comment>
<dbReference type="NCBIfam" id="TIGR01643">
    <property type="entry name" value="YD_repeat_2x"/>
    <property type="match status" value="10"/>
</dbReference>
<dbReference type="Pfam" id="PF20148">
    <property type="entry name" value="DUF6531"/>
    <property type="match status" value="1"/>
</dbReference>
<dbReference type="Gene3D" id="2.180.10.10">
    <property type="entry name" value="RHS repeat-associated core"/>
    <property type="match status" value="3"/>
</dbReference>
<dbReference type="Pfam" id="PF05593">
    <property type="entry name" value="RHS_repeat"/>
    <property type="match status" value="4"/>
</dbReference>
<evidence type="ECO:0000256" key="2">
    <source>
        <dbReference type="SAM" id="Coils"/>
    </source>
</evidence>
<dbReference type="Pfam" id="PF14220">
    <property type="entry name" value="DUF4329"/>
    <property type="match status" value="1"/>
</dbReference>
<evidence type="ECO:0000256" key="1">
    <source>
        <dbReference type="ARBA" id="ARBA00022737"/>
    </source>
</evidence>
<reference evidence="9" key="1">
    <citation type="journal article" date="2019" name="Int. J. Syst. Evol. Microbiol.">
        <title>The Global Catalogue of Microorganisms (GCM) 10K type strain sequencing project: providing services to taxonomists for standard genome sequencing and annotation.</title>
        <authorList>
            <consortium name="The Broad Institute Genomics Platform"/>
            <consortium name="The Broad Institute Genome Sequencing Center for Infectious Disease"/>
            <person name="Wu L."/>
            <person name="Ma J."/>
        </authorList>
    </citation>
    <scope>NUCLEOTIDE SEQUENCE [LARGE SCALE GENOMIC DNA]</scope>
    <source>
        <strain evidence="9">LMG 29894</strain>
    </source>
</reference>
<accession>A0ABV8MR27</accession>